<keyword evidence="6" id="KW-0049">Antioxidant</keyword>
<feature type="chain" id="PRO_5035466440" description="superoxide dismutase" evidence="9">
    <location>
        <begin position="20"/>
        <end position="270"/>
    </location>
</feature>
<evidence type="ECO:0000256" key="3">
    <source>
        <dbReference type="ARBA" id="ARBA00010457"/>
    </source>
</evidence>
<keyword evidence="9" id="KW-0732">Signal</keyword>
<evidence type="ECO:0000256" key="9">
    <source>
        <dbReference type="SAM" id="SignalP"/>
    </source>
</evidence>
<evidence type="ECO:0000256" key="2">
    <source>
        <dbReference type="ARBA" id="ARBA00004613"/>
    </source>
</evidence>
<evidence type="ECO:0000256" key="5">
    <source>
        <dbReference type="ARBA" id="ARBA00022525"/>
    </source>
</evidence>
<feature type="region of interest" description="Disordered" evidence="8">
    <location>
        <begin position="208"/>
        <end position="236"/>
    </location>
</feature>
<evidence type="ECO:0000259" key="10">
    <source>
        <dbReference type="Pfam" id="PF00080"/>
    </source>
</evidence>
<comment type="caution">
    <text evidence="11">The sequence shown here is derived from an EMBL/GenBank/DDBJ whole genome shotgun (WGS) entry which is preliminary data.</text>
</comment>
<evidence type="ECO:0000256" key="4">
    <source>
        <dbReference type="ARBA" id="ARBA00012682"/>
    </source>
</evidence>
<sequence>MRTSARLLAFLAAVNTCYAANDAPIITGNPVDVIYTASLPSKPFFAAPGLSGSIQGFISASAPPDGVGVRFTIRFENLPKTGGPFPYHLHIQKATGGNCTAAGAHLDPTNRGEKPPCDAGNLPSCQAGDLSGKYGRINSDPFTAEYVDKFLSLKEDDPAFFGNRSFVIHLANTTRVACADFVRGGSNSTSKGDKSACVSGALAGGCPSPSRSASPSSDHSLASPTTMSPSSSSNHSLVSPTTVLAAAGKTTPLSLAWWTCAIGLLVAFLG</sequence>
<dbReference type="Gene3D" id="2.60.40.200">
    <property type="entry name" value="Superoxide dismutase, copper/zinc binding domain"/>
    <property type="match status" value="1"/>
</dbReference>
<dbReference type="OrthoDB" id="159229at2759"/>
<dbReference type="InterPro" id="IPR036423">
    <property type="entry name" value="SOD-like_Cu/Zn_dom_sf"/>
</dbReference>
<evidence type="ECO:0000256" key="7">
    <source>
        <dbReference type="ARBA" id="ARBA00049204"/>
    </source>
</evidence>
<dbReference type="Pfam" id="PF00080">
    <property type="entry name" value="Sod_Cu"/>
    <property type="match status" value="1"/>
</dbReference>
<dbReference type="SUPFAM" id="SSF49329">
    <property type="entry name" value="Cu,Zn superoxide dismutase-like"/>
    <property type="match status" value="1"/>
</dbReference>
<evidence type="ECO:0000256" key="1">
    <source>
        <dbReference type="ARBA" id="ARBA00004196"/>
    </source>
</evidence>
<proteinExistence type="inferred from homology"/>
<dbReference type="GO" id="GO:0004784">
    <property type="term" value="F:superoxide dismutase activity"/>
    <property type="evidence" value="ECO:0007669"/>
    <property type="project" value="UniProtKB-EC"/>
</dbReference>
<dbReference type="Proteomes" id="UP000811619">
    <property type="component" value="Unassembled WGS sequence"/>
</dbReference>
<comment type="subcellular location">
    <subcellularLocation>
        <location evidence="1">Cell envelope</location>
    </subcellularLocation>
    <subcellularLocation>
        <location evidence="2">Secreted</location>
    </subcellularLocation>
</comment>
<comment type="similarity">
    <text evidence="3">Belongs to the Cu-Zn superoxide dismutase family.</text>
</comment>
<dbReference type="EC" id="1.15.1.1" evidence="4"/>
<dbReference type="InterPro" id="IPR001424">
    <property type="entry name" value="SOD_Cu_Zn_dom"/>
</dbReference>
<evidence type="ECO:0000256" key="6">
    <source>
        <dbReference type="ARBA" id="ARBA00022862"/>
    </source>
</evidence>
<gene>
    <name evidence="11" type="ORF">E4U42_006539</name>
</gene>
<dbReference type="AlphaFoldDB" id="A0A8K0J491"/>
<keyword evidence="5" id="KW-0964">Secreted</keyword>
<feature type="domain" description="Superoxide dismutase copper/zinc binding" evidence="10">
    <location>
        <begin position="55"/>
        <end position="171"/>
    </location>
</feature>
<dbReference type="EMBL" id="SRPY01000674">
    <property type="protein sequence ID" value="KAG5919360.1"/>
    <property type="molecule type" value="Genomic_DNA"/>
</dbReference>
<protein>
    <recommendedName>
        <fullName evidence="4">superoxide dismutase</fullName>
        <ecNumber evidence="4">1.15.1.1</ecNumber>
    </recommendedName>
</protein>
<comment type="catalytic activity">
    <reaction evidence="7">
        <text>2 superoxide + 2 H(+) = H2O2 + O2</text>
        <dbReference type="Rhea" id="RHEA:20696"/>
        <dbReference type="ChEBI" id="CHEBI:15378"/>
        <dbReference type="ChEBI" id="CHEBI:15379"/>
        <dbReference type="ChEBI" id="CHEBI:16240"/>
        <dbReference type="ChEBI" id="CHEBI:18421"/>
        <dbReference type="EC" id="1.15.1.1"/>
    </reaction>
</comment>
<keyword evidence="12" id="KW-1185">Reference proteome</keyword>
<feature type="signal peptide" evidence="9">
    <location>
        <begin position="1"/>
        <end position="19"/>
    </location>
</feature>
<evidence type="ECO:0000256" key="8">
    <source>
        <dbReference type="SAM" id="MobiDB-lite"/>
    </source>
</evidence>
<reference evidence="11" key="1">
    <citation type="journal article" date="2020" name="bioRxiv">
        <title>Whole genome comparisons of ergot fungi reveals the divergence and evolution of species within the genus Claviceps are the result of varying mechanisms driving genome evolution and host range expansion.</title>
        <authorList>
            <person name="Wyka S.A."/>
            <person name="Mondo S.J."/>
            <person name="Liu M."/>
            <person name="Dettman J."/>
            <person name="Nalam V."/>
            <person name="Broders K.D."/>
        </authorList>
    </citation>
    <scope>NUCLEOTIDE SEQUENCE</scope>
    <source>
        <strain evidence="11">CCC 489</strain>
    </source>
</reference>
<dbReference type="GO" id="GO:0046872">
    <property type="term" value="F:metal ion binding"/>
    <property type="evidence" value="ECO:0007669"/>
    <property type="project" value="InterPro"/>
</dbReference>
<name>A0A8K0J491_9HYPO</name>
<organism evidence="11 12">
    <name type="scientific">Claviceps africana</name>
    <dbReference type="NCBI Taxonomy" id="83212"/>
    <lineage>
        <taxon>Eukaryota</taxon>
        <taxon>Fungi</taxon>
        <taxon>Dikarya</taxon>
        <taxon>Ascomycota</taxon>
        <taxon>Pezizomycotina</taxon>
        <taxon>Sordariomycetes</taxon>
        <taxon>Hypocreomycetidae</taxon>
        <taxon>Hypocreales</taxon>
        <taxon>Clavicipitaceae</taxon>
        <taxon>Claviceps</taxon>
    </lineage>
</organism>
<dbReference type="FunFam" id="2.60.40.200:FF:000007">
    <property type="entry name" value="Cell surface Cu-only superoxide dismutase 5"/>
    <property type="match status" value="1"/>
</dbReference>
<evidence type="ECO:0000313" key="12">
    <source>
        <dbReference type="Proteomes" id="UP000811619"/>
    </source>
</evidence>
<dbReference type="GO" id="GO:0005576">
    <property type="term" value="C:extracellular region"/>
    <property type="evidence" value="ECO:0007669"/>
    <property type="project" value="UniProtKB-SubCell"/>
</dbReference>
<evidence type="ECO:0000313" key="11">
    <source>
        <dbReference type="EMBL" id="KAG5919360.1"/>
    </source>
</evidence>
<accession>A0A8K0J491</accession>